<dbReference type="Proteomes" id="UP001515500">
    <property type="component" value="Chromosome 7"/>
</dbReference>
<dbReference type="GO" id="GO:0010427">
    <property type="term" value="F:abscisic acid binding"/>
    <property type="evidence" value="ECO:0007669"/>
    <property type="project" value="InterPro"/>
</dbReference>
<dbReference type="InterPro" id="IPR000916">
    <property type="entry name" value="Bet_v_I/MLP"/>
</dbReference>
<dbReference type="GO" id="GO:0038023">
    <property type="term" value="F:signaling receptor activity"/>
    <property type="evidence" value="ECO:0007669"/>
    <property type="project" value="InterPro"/>
</dbReference>
<dbReference type="InterPro" id="IPR050279">
    <property type="entry name" value="Plant_def-hormone_signal"/>
</dbReference>
<dbReference type="GeneID" id="120265818"/>
<name>A0AB40BQI8_DIOCR</name>
<dbReference type="CDD" id="cd07816">
    <property type="entry name" value="Bet_v1-like"/>
    <property type="match status" value="1"/>
</dbReference>
<dbReference type="PRINTS" id="PR00634">
    <property type="entry name" value="BETALLERGEN"/>
</dbReference>
<dbReference type="Pfam" id="PF00407">
    <property type="entry name" value="Bet_v_1"/>
    <property type="match status" value="1"/>
</dbReference>
<reference evidence="4" key="1">
    <citation type="submission" date="2025-08" db="UniProtKB">
        <authorList>
            <consortium name="RefSeq"/>
        </authorList>
    </citation>
    <scope>IDENTIFICATION</scope>
</reference>
<proteinExistence type="inferred from homology"/>
<comment type="similarity">
    <text evidence="1">Belongs to the BetVI family.</text>
</comment>
<dbReference type="AlphaFoldDB" id="A0AB40BQI8"/>
<dbReference type="GO" id="GO:0009738">
    <property type="term" value="P:abscisic acid-activated signaling pathway"/>
    <property type="evidence" value="ECO:0007669"/>
    <property type="project" value="InterPro"/>
</dbReference>
<dbReference type="InterPro" id="IPR023393">
    <property type="entry name" value="START-like_dom_sf"/>
</dbReference>
<dbReference type="GO" id="GO:0004864">
    <property type="term" value="F:protein phosphatase inhibitor activity"/>
    <property type="evidence" value="ECO:0007669"/>
    <property type="project" value="InterPro"/>
</dbReference>
<evidence type="ECO:0000256" key="1">
    <source>
        <dbReference type="ARBA" id="ARBA00009744"/>
    </source>
</evidence>
<dbReference type="SUPFAM" id="SSF55961">
    <property type="entry name" value="Bet v1-like"/>
    <property type="match status" value="1"/>
</dbReference>
<dbReference type="RefSeq" id="XP_039129728.1">
    <property type="nucleotide sequence ID" value="XM_039273794.1"/>
</dbReference>
<keyword evidence="3" id="KW-1185">Reference proteome</keyword>
<dbReference type="GO" id="GO:0006952">
    <property type="term" value="P:defense response"/>
    <property type="evidence" value="ECO:0007669"/>
    <property type="project" value="InterPro"/>
</dbReference>
<dbReference type="Gene3D" id="3.30.530.20">
    <property type="match status" value="1"/>
</dbReference>
<dbReference type="PANTHER" id="PTHR31213">
    <property type="entry name" value="OS08G0374000 PROTEIN-RELATED"/>
    <property type="match status" value="1"/>
</dbReference>
<evidence type="ECO:0000313" key="3">
    <source>
        <dbReference type="Proteomes" id="UP001515500"/>
    </source>
</evidence>
<dbReference type="PANTHER" id="PTHR31213:SF201">
    <property type="entry name" value="OS03G0300400 PROTEIN"/>
    <property type="match status" value="1"/>
</dbReference>
<gene>
    <name evidence="4" type="primary">LOC120265818</name>
</gene>
<protein>
    <submittedName>
        <fullName evidence="4">Pathogenesis-related protein 1-like</fullName>
    </submittedName>
</protein>
<dbReference type="SMART" id="SM01037">
    <property type="entry name" value="Bet_v_1"/>
    <property type="match status" value="1"/>
</dbReference>
<organism evidence="3 4">
    <name type="scientific">Dioscorea cayennensis subsp. rotundata</name>
    <name type="common">White Guinea yam</name>
    <name type="synonym">Dioscorea rotundata</name>
    <dbReference type="NCBI Taxonomy" id="55577"/>
    <lineage>
        <taxon>Eukaryota</taxon>
        <taxon>Viridiplantae</taxon>
        <taxon>Streptophyta</taxon>
        <taxon>Embryophyta</taxon>
        <taxon>Tracheophyta</taxon>
        <taxon>Spermatophyta</taxon>
        <taxon>Magnoliopsida</taxon>
        <taxon>Liliopsida</taxon>
        <taxon>Dioscoreales</taxon>
        <taxon>Dioscoreaceae</taxon>
        <taxon>Dioscorea</taxon>
    </lineage>
</organism>
<dbReference type="InterPro" id="IPR024949">
    <property type="entry name" value="Bet_v_I_allergen"/>
</dbReference>
<dbReference type="GO" id="GO:0005634">
    <property type="term" value="C:nucleus"/>
    <property type="evidence" value="ECO:0007669"/>
    <property type="project" value="TreeGrafter"/>
</dbReference>
<evidence type="ECO:0000259" key="2">
    <source>
        <dbReference type="SMART" id="SM01037"/>
    </source>
</evidence>
<evidence type="ECO:0000313" key="4">
    <source>
        <dbReference type="RefSeq" id="XP_039129728.1"/>
    </source>
</evidence>
<accession>A0AB40BQI8</accession>
<dbReference type="FunFam" id="3.30.530.20:FF:000007">
    <property type="entry name" value="Major pollen allergen Bet v 1-A"/>
    <property type="match status" value="1"/>
</dbReference>
<sequence length="156" mass="16858">MSSTFEVETSIPASRMFKAAVLEWHNLGAKIVPEHIKSIDFIHGDGSAGSIRQINFTPALPFAFAKERLDSIDHNNFEVKNTTIEGGDVGTKLECYSTHSKFTPTSSGGSIVKITVTVKILPGVKPGDEQAKEKEAITKAIKATEAYLLAHPTVCT</sequence>
<feature type="domain" description="Bet v I/Major latex protein" evidence="2">
    <location>
        <begin position="1"/>
        <end position="151"/>
    </location>
</feature>
<dbReference type="GO" id="GO:0005737">
    <property type="term" value="C:cytoplasm"/>
    <property type="evidence" value="ECO:0007669"/>
    <property type="project" value="TreeGrafter"/>
</dbReference>